<feature type="region of interest" description="Disordered" evidence="2">
    <location>
        <begin position="149"/>
        <end position="168"/>
    </location>
</feature>
<name>A0A5A7QIQ7_STRAF</name>
<dbReference type="OrthoDB" id="670909at2759"/>
<evidence type="ECO:0000313" key="4">
    <source>
        <dbReference type="Proteomes" id="UP000325081"/>
    </source>
</evidence>
<evidence type="ECO:0000256" key="1">
    <source>
        <dbReference type="SAM" id="Coils"/>
    </source>
</evidence>
<dbReference type="Proteomes" id="UP000325081">
    <property type="component" value="Unassembled WGS sequence"/>
</dbReference>
<keyword evidence="1" id="KW-0175">Coiled coil</keyword>
<gene>
    <name evidence="3" type="ORF">STAS_22129</name>
</gene>
<dbReference type="PANTHER" id="PTHR31071:SF9">
    <property type="entry name" value="INTRACELLULAR PROTEIN TRANSPORT PROTEIN USO1-RELATED"/>
    <property type="match status" value="1"/>
</dbReference>
<protein>
    <submittedName>
        <fullName evidence="3">Uncharacterized protein</fullName>
    </submittedName>
</protein>
<sequence length="506" mass="57200">MDREEKVKEDEREKVELMSEKLKLGILVGKREGYSTPSPTWKFGLFQEAIDSRNILSARKLGANLWEMQAQLNLRADDKMSTKSGQDDVFGAQEAIISPSKQPINGISLRKQLKQSSAAQHNPRVEKIGQGQPPLSPASYCSSMEMAPHRATLSPNGSLTPNGKFKDSAQGLKTSTELLKVLNRIWTLEEKHALDMSLVKSLKGELGQAQARIQELLQDKKRDQSKIGTLTAGITELKSIRKKDQDRTKDEKLHLKLASELSGLKSSFSQVTNELEREKRARALLEDLCDEFAKGIRDYEREVRLVKQNSGDQILHEGQNDRFILHISEAWLDERAQSKLEDARDFSEKQSPLDKLCPEIEAFLREKKSLTKNLEKDRWEGHFGNLTAKRDMSDLEMRRKSHTMRRSIREGRNSMKDTNLDREGSTKRNSCYNFVEGPFDPAMFTGPSSPVKKWVSMVSAADPNVGESSSSMRWSKGVKPNTLKAKLIEARLEGRARTSRSSSRGD</sequence>
<comment type="caution">
    <text evidence="3">The sequence shown here is derived from an EMBL/GenBank/DDBJ whole genome shotgun (WGS) entry which is preliminary data.</text>
</comment>
<dbReference type="EMBL" id="BKCP01007181">
    <property type="protein sequence ID" value="GER45205.1"/>
    <property type="molecule type" value="Genomic_DNA"/>
</dbReference>
<dbReference type="PANTHER" id="PTHR31071">
    <property type="entry name" value="GB|AAF24581.1"/>
    <property type="match status" value="1"/>
</dbReference>
<evidence type="ECO:0000313" key="3">
    <source>
        <dbReference type="EMBL" id="GER45205.1"/>
    </source>
</evidence>
<dbReference type="InterPro" id="IPR043424">
    <property type="entry name" value="BLT-like"/>
</dbReference>
<organism evidence="3 4">
    <name type="scientific">Striga asiatica</name>
    <name type="common">Asiatic witchweed</name>
    <name type="synonym">Buchnera asiatica</name>
    <dbReference type="NCBI Taxonomy" id="4170"/>
    <lineage>
        <taxon>Eukaryota</taxon>
        <taxon>Viridiplantae</taxon>
        <taxon>Streptophyta</taxon>
        <taxon>Embryophyta</taxon>
        <taxon>Tracheophyta</taxon>
        <taxon>Spermatophyta</taxon>
        <taxon>Magnoliopsida</taxon>
        <taxon>eudicotyledons</taxon>
        <taxon>Gunneridae</taxon>
        <taxon>Pentapetalae</taxon>
        <taxon>asterids</taxon>
        <taxon>lamiids</taxon>
        <taxon>Lamiales</taxon>
        <taxon>Orobanchaceae</taxon>
        <taxon>Buchnereae</taxon>
        <taxon>Striga</taxon>
    </lineage>
</organism>
<feature type="region of interest" description="Disordered" evidence="2">
    <location>
        <begin position="112"/>
        <end position="141"/>
    </location>
</feature>
<proteinExistence type="predicted"/>
<evidence type="ECO:0000256" key="2">
    <source>
        <dbReference type="SAM" id="MobiDB-lite"/>
    </source>
</evidence>
<keyword evidence="4" id="KW-1185">Reference proteome</keyword>
<accession>A0A5A7QIQ7</accession>
<dbReference type="AlphaFoldDB" id="A0A5A7QIQ7"/>
<reference evidence="4" key="1">
    <citation type="journal article" date="2019" name="Curr. Biol.">
        <title>Genome Sequence of Striga asiatica Provides Insight into the Evolution of Plant Parasitism.</title>
        <authorList>
            <person name="Yoshida S."/>
            <person name="Kim S."/>
            <person name="Wafula E.K."/>
            <person name="Tanskanen J."/>
            <person name="Kim Y.M."/>
            <person name="Honaas L."/>
            <person name="Yang Z."/>
            <person name="Spallek T."/>
            <person name="Conn C.E."/>
            <person name="Ichihashi Y."/>
            <person name="Cheong K."/>
            <person name="Cui S."/>
            <person name="Der J.P."/>
            <person name="Gundlach H."/>
            <person name="Jiao Y."/>
            <person name="Hori C."/>
            <person name="Ishida J.K."/>
            <person name="Kasahara H."/>
            <person name="Kiba T."/>
            <person name="Kim M.S."/>
            <person name="Koo N."/>
            <person name="Laohavisit A."/>
            <person name="Lee Y.H."/>
            <person name="Lumba S."/>
            <person name="McCourt P."/>
            <person name="Mortimer J.C."/>
            <person name="Mutuku J.M."/>
            <person name="Nomura T."/>
            <person name="Sasaki-Sekimoto Y."/>
            <person name="Seto Y."/>
            <person name="Wang Y."/>
            <person name="Wakatake T."/>
            <person name="Sakakibara H."/>
            <person name="Demura T."/>
            <person name="Yamaguchi S."/>
            <person name="Yoneyama K."/>
            <person name="Manabe R.I."/>
            <person name="Nelson D.C."/>
            <person name="Schulman A.H."/>
            <person name="Timko M.P."/>
            <person name="dePamphilis C.W."/>
            <person name="Choi D."/>
            <person name="Shirasu K."/>
        </authorList>
    </citation>
    <scope>NUCLEOTIDE SEQUENCE [LARGE SCALE GENOMIC DNA]</scope>
    <source>
        <strain evidence="4">cv. UVA1</strain>
    </source>
</reference>
<feature type="coiled-coil region" evidence="1">
    <location>
        <begin position="199"/>
        <end position="226"/>
    </location>
</feature>